<evidence type="ECO:0000313" key="2">
    <source>
        <dbReference type="EMBL" id="KAB8131006.1"/>
    </source>
</evidence>
<feature type="transmembrane region" description="Helical" evidence="1">
    <location>
        <begin position="162"/>
        <end position="182"/>
    </location>
</feature>
<dbReference type="AlphaFoldDB" id="A0A7C8GT80"/>
<organism evidence="2 3">
    <name type="scientific">Gracilibacillus oryzae</name>
    <dbReference type="NCBI Taxonomy" id="1672701"/>
    <lineage>
        <taxon>Bacteria</taxon>
        <taxon>Bacillati</taxon>
        <taxon>Bacillota</taxon>
        <taxon>Bacilli</taxon>
        <taxon>Bacillales</taxon>
        <taxon>Bacillaceae</taxon>
        <taxon>Gracilibacillus</taxon>
    </lineage>
</organism>
<dbReference type="InterPro" id="IPR006938">
    <property type="entry name" value="DUF624"/>
</dbReference>
<keyword evidence="1" id="KW-0472">Membrane</keyword>
<sequence>MLINSKLYTTLETITNFILLNLIWLVVSIPVFTLFPATAAMFSVVRDWTLKKEINLLKHFFQYFRLHFTKSFILGIGFIIFVIIFFIDLSILGELDHSMSILVLSLLFLVGISVSFMGIFLFPLMIRYELTLRDLIKNSFMFSIMYYPSTLLSIILLVTVSLIVAVVPIMACMVFAPTAYIIHKICNRTFIKVSSVINEKKDDSTIASS</sequence>
<keyword evidence="3" id="KW-1185">Reference proteome</keyword>
<feature type="transmembrane region" description="Helical" evidence="1">
    <location>
        <begin position="66"/>
        <end position="87"/>
    </location>
</feature>
<evidence type="ECO:0000256" key="1">
    <source>
        <dbReference type="SAM" id="Phobius"/>
    </source>
</evidence>
<comment type="caution">
    <text evidence="2">The sequence shown here is derived from an EMBL/GenBank/DDBJ whole genome shotgun (WGS) entry which is preliminary data.</text>
</comment>
<keyword evidence="1" id="KW-1133">Transmembrane helix</keyword>
<gene>
    <name evidence="2" type="ORF">F9U64_13550</name>
</gene>
<dbReference type="Proteomes" id="UP000480246">
    <property type="component" value="Unassembled WGS sequence"/>
</dbReference>
<reference evidence="2 3" key="1">
    <citation type="submission" date="2019-10" db="EMBL/GenBank/DDBJ databases">
        <title>Gracilibacillus sp. nov. isolated from rice seeds.</title>
        <authorList>
            <person name="He S."/>
        </authorList>
    </citation>
    <scope>NUCLEOTIDE SEQUENCE [LARGE SCALE GENOMIC DNA]</scope>
    <source>
        <strain evidence="2 3">TD8</strain>
    </source>
</reference>
<name>A0A7C8GT80_9BACI</name>
<dbReference type="OrthoDB" id="2182676at2"/>
<evidence type="ECO:0000313" key="3">
    <source>
        <dbReference type="Proteomes" id="UP000480246"/>
    </source>
</evidence>
<dbReference type="EMBL" id="WEID01000068">
    <property type="protein sequence ID" value="KAB8131006.1"/>
    <property type="molecule type" value="Genomic_DNA"/>
</dbReference>
<feature type="transmembrane region" description="Helical" evidence="1">
    <location>
        <begin position="99"/>
        <end position="126"/>
    </location>
</feature>
<protein>
    <submittedName>
        <fullName evidence="2">DUF624 domain-containing protein</fullName>
    </submittedName>
</protein>
<accession>A0A7C8GT80</accession>
<dbReference type="Pfam" id="PF04854">
    <property type="entry name" value="DUF624"/>
    <property type="match status" value="1"/>
</dbReference>
<proteinExistence type="predicted"/>
<keyword evidence="1" id="KW-0812">Transmembrane</keyword>
<feature type="transmembrane region" description="Helical" evidence="1">
    <location>
        <begin position="22"/>
        <end position="45"/>
    </location>
</feature>